<evidence type="ECO:0000313" key="3">
    <source>
        <dbReference type="Proteomes" id="UP000598271"/>
    </source>
</evidence>
<proteinExistence type="predicted"/>
<dbReference type="AlphaFoldDB" id="A0A8J3GB23"/>
<evidence type="ECO:0000313" key="2">
    <source>
        <dbReference type="EMBL" id="GHB84369.1"/>
    </source>
</evidence>
<feature type="signal peptide" evidence="1">
    <location>
        <begin position="1"/>
        <end position="23"/>
    </location>
</feature>
<keyword evidence="1" id="KW-0732">Signal</keyword>
<comment type="caution">
    <text evidence="2">The sequence shown here is derived from an EMBL/GenBank/DDBJ whole genome shotgun (WGS) entry which is preliminary data.</text>
</comment>
<dbReference type="RefSeq" id="WP_189567551.1">
    <property type="nucleotide sequence ID" value="NZ_BMXF01000005.1"/>
</dbReference>
<reference evidence="2 3" key="1">
    <citation type="journal article" date="2014" name="Int. J. Syst. Evol. Microbiol.">
        <title>Complete genome sequence of Corynebacterium casei LMG S-19264T (=DSM 44701T), isolated from a smear-ripened cheese.</title>
        <authorList>
            <consortium name="US DOE Joint Genome Institute (JGI-PGF)"/>
            <person name="Walter F."/>
            <person name="Albersmeier A."/>
            <person name="Kalinowski J."/>
            <person name="Ruckert C."/>
        </authorList>
    </citation>
    <scope>NUCLEOTIDE SEQUENCE [LARGE SCALE GENOMIC DNA]</scope>
    <source>
        <strain evidence="2 3">KCTC 12866</strain>
    </source>
</reference>
<evidence type="ECO:0008006" key="4">
    <source>
        <dbReference type="Google" id="ProtNLM"/>
    </source>
</evidence>
<dbReference type="InterPro" id="IPR011250">
    <property type="entry name" value="OMP/PagP_B-barrel"/>
</dbReference>
<name>A0A8J3GB23_9BACT</name>
<dbReference type="EMBL" id="BMXF01000005">
    <property type="protein sequence ID" value="GHB84369.1"/>
    <property type="molecule type" value="Genomic_DNA"/>
</dbReference>
<feature type="chain" id="PRO_5035211675" description="Outer membrane protein beta-barrel domain-containing protein" evidence="1">
    <location>
        <begin position="24"/>
        <end position="170"/>
    </location>
</feature>
<organism evidence="2 3">
    <name type="scientific">Persicitalea jodogahamensis</name>
    <dbReference type="NCBI Taxonomy" id="402147"/>
    <lineage>
        <taxon>Bacteria</taxon>
        <taxon>Pseudomonadati</taxon>
        <taxon>Bacteroidota</taxon>
        <taxon>Cytophagia</taxon>
        <taxon>Cytophagales</taxon>
        <taxon>Spirosomataceae</taxon>
        <taxon>Persicitalea</taxon>
    </lineage>
</organism>
<evidence type="ECO:0000256" key="1">
    <source>
        <dbReference type="SAM" id="SignalP"/>
    </source>
</evidence>
<sequence>MKKLISSLFIVALLAVSAESVVAQSYQNGDKLLNVGIGLGTYGGGGLGFGGSFEYGVHDAISVGVMGGYSGRNYLGSRWSVLTIGARGSYHFNELLNLDNDQIDLYAGLGLGYRNFSWDYAGFGDAYSYGSGVTFLGHIGGKYYFQPNLGVFAELGSGFGVLQAGVSFKF</sequence>
<keyword evidence="3" id="KW-1185">Reference proteome</keyword>
<dbReference type="SUPFAM" id="SSF56925">
    <property type="entry name" value="OMPA-like"/>
    <property type="match status" value="1"/>
</dbReference>
<dbReference type="Proteomes" id="UP000598271">
    <property type="component" value="Unassembled WGS sequence"/>
</dbReference>
<gene>
    <name evidence="2" type="ORF">GCM10007390_44530</name>
</gene>
<accession>A0A8J3GB23</accession>
<protein>
    <recommendedName>
        <fullName evidence="4">Outer membrane protein beta-barrel domain-containing protein</fullName>
    </recommendedName>
</protein>